<protein>
    <recommendedName>
        <fullName evidence="4">DUF3618 domain-containing protein</fullName>
    </recommendedName>
</protein>
<dbReference type="Proteomes" id="UP000323221">
    <property type="component" value="Unassembled WGS sequence"/>
</dbReference>
<keyword evidence="3" id="KW-1185">Reference proteome</keyword>
<feature type="compositionally biased region" description="Low complexity" evidence="1">
    <location>
        <begin position="264"/>
        <end position="278"/>
    </location>
</feature>
<name>A0A5M8QNG4_9MICO</name>
<dbReference type="OrthoDB" id="4578793at2"/>
<evidence type="ECO:0000313" key="2">
    <source>
        <dbReference type="EMBL" id="KAA6436266.1"/>
    </source>
</evidence>
<feature type="region of interest" description="Disordered" evidence="1">
    <location>
        <begin position="1"/>
        <end position="69"/>
    </location>
</feature>
<sequence>MTDAYQPNDQLHRPGGIPPEAEPVFGTPTVPPTRAPGQSEHSTKDTAKEEAAHVRDTAAEAGRNVAGTAKEEARNVAGEAKQQARHLWDQTMHEAQGQAKAQTQRAADGMHTFGGDLRKMASESGQQGLAAQLAGEVGDRVDAAANWLDGREPADLLDEVKRYARQHPGTFIAIAGVAGLVVGRLTRGMIGDAQDQAKGTSTARHADSTSVAGIRSAEARPGGSTQGVVTDWDVPAQTGHQPHGTGIPATTGMPGSTGIPPATGVPTATPSGVPTTGAGAPGGQGDPTTRREGGL</sequence>
<dbReference type="AlphaFoldDB" id="A0A5M8QNG4"/>
<feature type="region of interest" description="Disordered" evidence="1">
    <location>
        <begin position="195"/>
        <end position="295"/>
    </location>
</feature>
<dbReference type="RefSeq" id="WP_146354872.1">
    <property type="nucleotide sequence ID" value="NZ_VOIR01000011.1"/>
</dbReference>
<proteinExistence type="predicted"/>
<dbReference type="EMBL" id="VOIR01000011">
    <property type="protein sequence ID" value="KAA6436266.1"/>
    <property type="molecule type" value="Genomic_DNA"/>
</dbReference>
<reference evidence="2 3" key="1">
    <citation type="submission" date="2019-08" db="EMBL/GenBank/DDBJ databases">
        <title>Agrococcus lahaulensis sp. nov., isolated from a cold desert of the Indian Himalayas.</title>
        <authorList>
            <person name="Qu J.H."/>
        </authorList>
    </citation>
    <scope>NUCLEOTIDE SEQUENCE [LARGE SCALE GENOMIC DNA]</scope>
    <source>
        <strain evidence="2 3">NS18</strain>
    </source>
</reference>
<comment type="caution">
    <text evidence="2">The sequence shown here is derived from an EMBL/GenBank/DDBJ whole genome shotgun (WGS) entry which is preliminary data.</text>
</comment>
<gene>
    <name evidence="2" type="ORF">FQ330_02320</name>
</gene>
<organism evidence="2 3">
    <name type="scientific">Agrococcus sediminis</name>
    <dbReference type="NCBI Taxonomy" id="2599924"/>
    <lineage>
        <taxon>Bacteria</taxon>
        <taxon>Bacillati</taxon>
        <taxon>Actinomycetota</taxon>
        <taxon>Actinomycetes</taxon>
        <taxon>Micrococcales</taxon>
        <taxon>Microbacteriaceae</taxon>
        <taxon>Agrococcus</taxon>
    </lineage>
</organism>
<evidence type="ECO:0000256" key="1">
    <source>
        <dbReference type="SAM" id="MobiDB-lite"/>
    </source>
</evidence>
<evidence type="ECO:0008006" key="4">
    <source>
        <dbReference type="Google" id="ProtNLM"/>
    </source>
</evidence>
<evidence type="ECO:0000313" key="3">
    <source>
        <dbReference type="Proteomes" id="UP000323221"/>
    </source>
</evidence>
<feature type="compositionally biased region" description="Polar residues" evidence="1">
    <location>
        <begin position="197"/>
        <end position="211"/>
    </location>
</feature>
<feature type="compositionally biased region" description="Basic and acidic residues" evidence="1">
    <location>
        <begin position="41"/>
        <end position="58"/>
    </location>
</feature>
<accession>A0A5M8QNG4</accession>